<reference evidence="2 3" key="1">
    <citation type="submission" date="2018-07" db="EMBL/GenBank/DDBJ databases">
        <title>Genomic Encyclopedia of Type Strains, Phase IV (KMG-IV): sequencing the most valuable type-strain genomes for metagenomic binning, comparative biology and taxonomic classification.</title>
        <authorList>
            <person name="Goeker M."/>
        </authorList>
    </citation>
    <scope>NUCLEOTIDE SEQUENCE [LARGE SCALE GENOMIC DNA]</scope>
    <source>
        <strain evidence="2 3">DSM 44952</strain>
    </source>
</reference>
<evidence type="ECO:0000313" key="2">
    <source>
        <dbReference type="EMBL" id="RDI51798.1"/>
    </source>
</evidence>
<keyword evidence="1" id="KW-0812">Transmembrane</keyword>
<feature type="transmembrane region" description="Helical" evidence="1">
    <location>
        <begin position="79"/>
        <end position="98"/>
    </location>
</feature>
<name>A0A370HB38_9NOCA</name>
<accession>A0A370HB38</accession>
<organism evidence="2 3">
    <name type="scientific">Nocardia mexicana</name>
    <dbReference type="NCBI Taxonomy" id="279262"/>
    <lineage>
        <taxon>Bacteria</taxon>
        <taxon>Bacillati</taxon>
        <taxon>Actinomycetota</taxon>
        <taxon>Actinomycetes</taxon>
        <taxon>Mycobacteriales</taxon>
        <taxon>Nocardiaceae</taxon>
        <taxon>Nocardia</taxon>
    </lineage>
</organism>
<keyword evidence="3" id="KW-1185">Reference proteome</keyword>
<protein>
    <submittedName>
        <fullName evidence="2">Uncharacterized protein DUF1772</fullName>
    </submittedName>
</protein>
<evidence type="ECO:0000256" key="1">
    <source>
        <dbReference type="SAM" id="Phobius"/>
    </source>
</evidence>
<dbReference type="STRING" id="1210089.GCA_001613165_01318"/>
<proteinExistence type="predicted"/>
<dbReference type="RefSeq" id="WP_068014993.1">
    <property type="nucleotide sequence ID" value="NZ_QQAZ01000004.1"/>
</dbReference>
<sequence length="166" mass="18150">MYVRLVQTAALLATGLLTGAFGYGLANLAPTFHRVPLQMRLEFHSELMKNNSISMQITMALAAVSCFGLAALHRDRIRALAAAAGLLVVASFVITRFGNVPINRQIRAWITDGTPDDYADILTRWDLFHGLRTGTSLLAFLLVIVIATWMTRTHRAAPESQAPAMA</sequence>
<evidence type="ECO:0000313" key="3">
    <source>
        <dbReference type="Proteomes" id="UP000255355"/>
    </source>
</evidence>
<keyword evidence="1" id="KW-1133">Transmembrane helix</keyword>
<keyword evidence="1" id="KW-0472">Membrane</keyword>
<dbReference type="InterPro" id="IPR013901">
    <property type="entry name" value="Anthrone_oxy"/>
</dbReference>
<dbReference type="Pfam" id="PF08592">
    <property type="entry name" value="Anthrone_oxy"/>
    <property type="match status" value="1"/>
</dbReference>
<comment type="caution">
    <text evidence="2">The sequence shown here is derived from an EMBL/GenBank/DDBJ whole genome shotgun (WGS) entry which is preliminary data.</text>
</comment>
<dbReference type="AlphaFoldDB" id="A0A370HB38"/>
<dbReference type="Proteomes" id="UP000255355">
    <property type="component" value="Unassembled WGS sequence"/>
</dbReference>
<dbReference type="OrthoDB" id="4412667at2"/>
<feature type="transmembrane region" description="Helical" evidence="1">
    <location>
        <begin position="53"/>
        <end position="72"/>
    </location>
</feature>
<gene>
    <name evidence="2" type="ORF">DFR68_104282</name>
</gene>
<dbReference type="EMBL" id="QQAZ01000004">
    <property type="protein sequence ID" value="RDI51798.1"/>
    <property type="molecule type" value="Genomic_DNA"/>
</dbReference>
<feature type="transmembrane region" description="Helical" evidence="1">
    <location>
        <begin position="131"/>
        <end position="150"/>
    </location>
</feature>